<keyword evidence="6 13" id="KW-0862">Zinc</keyword>
<dbReference type="PROSITE" id="PS50162">
    <property type="entry name" value="RECA_2"/>
    <property type="match status" value="1"/>
</dbReference>
<evidence type="ECO:0000256" key="10">
    <source>
        <dbReference type="ARBA" id="ARBA00023204"/>
    </source>
</evidence>
<dbReference type="Gene3D" id="3.30.230.10">
    <property type="match status" value="1"/>
</dbReference>
<dbReference type="NCBIfam" id="TIGR00416">
    <property type="entry name" value="sms"/>
    <property type="match status" value="1"/>
</dbReference>
<protein>
    <recommendedName>
        <fullName evidence="11 12">DNA repair protein RadA</fullName>
    </recommendedName>
</protein>
<keyword evidence="7 11" id="KW-0067">ATP-binding</keyword>
<dbReference type="RefSeq" id="WP_208266467.1">
    <property type="nucleotide sequence ID" value="NZ_BAAAGM010000018.1"/>
</dbReference>
<name>A0ABS3QW02_9ACTN</name>
<evidence type="ECO:0000256" key="9">
    <source>
        <dbReference type="ARBA" id="ARBA00023125"/>
    </source>
</evidence>
<dbReference type="Pfam" id="PF18073">
    <property type="entry name" value="Zn_ribbon_LapB"/>
    <property type="match status" value="1"/>
</dbReference>
<gene>
    <name evidence="11 15" type="primary">radA</name>
    <name evidence="15" type="ORF">J4557_11540</name>
</gene>
<evidence type="ECO:0000256" key="8">
    <source>
        <dbReference type="ARBA" id="ARBA00023016"/>
    </source>
</evidence>
<dbReference type="InterPro" id="IPR041166">
    <property type="entry name" value="Rubredoxin_2"/>
</dbReference>
<dbReference type="InterPro" id="IPR004504">
    <property type="entry name" value="DNA_repair_RadA"/>
</dbReference>
<reference evidence="15 16" key="1">
    <citation type="submission" date="2021-03" db="EMBL/GenBank/DDBJ databases">
        <authorList>
            <person name="Kanchanasin P."/>
            <person name="Saeng-In P."/>
            <person name="Phongsopitanun W."/>
            <person name="Yuki M."/>
            <person name="Kudo T."/>
            <person name="Ohkuma M."/>
            <person name="Tanasupawat S."/>
        </authorList>
    </citation>
    <scope>NUCLEOTIDE SEQUENCE [LARGE SCALE GENOMIC DNA]</scope>
    <source>
        <strain evidence="15 16">L46</strain>
    </source>
</reference>
<evidence type="ECO:0000256" key="7">
    <source>
        <dbReference type="ARBA" id="ARBA00022840"/>
    </source>
</evidence>
<comment type="function">
    <text evidence="11">Plays a role in repairing double-strand DNA breaks, probably involving stabilizing or processing branched DNA or blocked replication forks.</text>
</comment>
<keyword evidence="9 11" id="KW-0238">DNA-binding</keyword>
<keyword evidence="1 11" id="KW-0479">Metal-binding</keyword>
<evidence type="ECO:0000256" key="2">
    <source>
        <dbReference type="ARBA" id="ARBA00022741"/>
    </source>
</evidence>
<dbReference type="Proteomes" id="UP000666915">
    <property type="component" value="Unassembled WGS sequence"/>
</dbReference>
<dbReference type="EMBL" id="JAGEOK010000006">
    <property type="protein sequence ID" value="MBO2438153.1"/>
    <property type="molecule type" value="Genomic_DNA"/>
</dbReference>
<dbReference type="Pfam" id="PF13541">
    <property type="entry name" value="ChlI"/>
    <property type="match status" value="1"/>
</dbReference>
<evidence type="ECO:0000313" key="15">
    <source>
        <dbReference type="EMBL" id="MBO2438153.1"/>
    </source>
</evidence>
<dbReference type="Gene3D" id="3.40.50.300">
    <property type="entry name" value="P-loop containing nucleotide triphosphate hydrolases"/>
    <property type="match status" value="1"/>
</dbReference>
<dbReference type="SMART" id="SM00382">
    <property type="entry name" value="AAA"/>
    <property type="match status" value="1"/>
</dbReference>
<evidence type="ECO:0000256" key="12">
    <source>
        <dbReference type="NCBIfam" id="TIGR00416"/>
    </source>
</evidence>
<evidence type="ECO:0000259" key="14">
    <source>
        <dbReference type="PROSITE" id="PS50162"/>
    </source>
</evidence>
<keyword evidence="2 11" id="KW-0547">Nucleotide-binding</keyword>
<dbReference type="CDD" id="cd01121">
    <property type="entry name" value="RadA_SMS_N"/>
    <property type="match status" value="1"/>
</dbReference>
<keyword evidence="5" id="KW-0378">Hydrolase</keyword>
<evidence type="ECO:0000256" key="6">
    <source>
        <dbReference type="ARBA" id="ARBA00022833"/>
    </source>
</evidence>
<dbReference type="PANTHER" id="PTHR32472:SF10">
    <property type="entry name" value="DNA REPAIR PROTEIN RADA-LIKE PROTEIN"/>
    <property type="match status" value="1"/>
</dbReference>
<evidence type="ECO:0000256" key="13">
    <source>
        <dbReference type="RuleBase" id="RU003555"/>
    </source>
</evidence>
<comment type="caution">
    <text evidence="15">The sequence shown here is derived from an EMBL/GenBank/DDBJ whole genome shotgun (WGS) entry which is preliminary data.</text>
</comment>
<dbReference type="InterPro" id="IPR003593">
    <property type="entry name" value="AAA+_ATPase"/>
</dbReference>
<sequence>MAKAKTAKAAYRCSECGWQTSKWVGRCGECQTWGTVTEAASATPARVVTAGPVSTPAKPIGQVDVQNAQTRPTGLDELDRVLGGGIVPGAVLLLAGEPGIGKSTLLLEVAALASTPPETAVPRQAPATARRVLYVTGEESAEQVRLRADRVGAITDDLYLAAETELSAVLGHVDAVEPTLLVVDSIQTIGTSEVDGAPGGVTQIREVAANLIRIAKERGITVVLVGHVTKEGAIAGPRLLEHLVDVVLYFEGDRHSRLRMIRAVKNRYGPTDELGCFDLSEVGIVGLPDPSGLFLTRREEPVPGTCVTVTLEGRRPLVAEVQALVAKSHLPAPRRATSGLDTSRVAMVLAVLAQRCKISMHEQDVYVSTVGGVRLAETSVDLALGLAVAGSTVEQALSGSLIALGEVGLAGEVRVVPGVQRRLAEAARLGFKHAVVPRGSLELADGSPLKRADPQLTSYEGMKVMEVDSLQQALQVAFTAP</sequence>
<dbReference type="InterPro" id="IPR020568">
    <property type="entry name" value="Ribosomal_Su5_D2-typ_SF"/>
</dbReference>
<feature type="domain" description="RecA family profile 1" evidence="14">
    <location>
        <begin position="67"/>
        <end position="228"/>
    </location>
</feature>
<keyword evidence="16" id="KW-1185">Reference proteome</keyword>
<keyword evidence="4 13" id="KW-0863">Zinc-finger</keyword>
<accession>A0ABS3QW02</accession>
<evidence type="ECO:0000256" key="4">
    <source>
        <dbReference type="ARBA" id="ARBA00022771"/>
    </source>
</evidence>
<dbReference type="InterPro" id="IPR020588">
    <property type="entry name" value="RecA_ATP-bd"/>
</dbReference>
<feature type="short sequence motif" description="RadA KNRFG motif" evidence="11">
    <location>
        <begin position="265"/>
        <end position="269"/>
    </location>
</feature>
<keyword evidence="3 11" id="KW-0227">DNA damage</keyword>
<keyword evidence="10 11" id="KW-0234">DNA repair</keyword>
<proteinExistence type="inferred from homology"/>
<dbReference type="PANTHER" id="PTHR32472">
    <property type="entry name" value="DNA REPAIR PROTEIN RADA"/>
    <property type="match status" value="1"/>
</dbReference>
<comment type="similarity">
    <text evidence="11 13">Belongs to the RecA family. RadA subfamily.</text>
</comment>
<organism evidence="15 16">
    <name type="scientific">Actinomadura nitritigenes</name>
    <dbReference type="NCBI Taxonomy" id="134602"/>
    <lineage>
        <taxon>Bacteria</taxon>
        <taxon>Bacillati</taxon>
        <taxon>Actinomycetota</taxon>
        <taxon>Actinomycetes</taxon>
        <taxon>Streptosporangiales</taxon>
        <taxon>Thermomonosporaceae</taxon>
        <taxon>Actinomadura</taxon>
    </lineage>
</organism>
<feature type="binding site" evidence="11">
    <location>
        <begin position="96"/>
        <end position="103"/>
    </location>
    <ligand>
        <name>ATP</name>
        <dbReference type="ChEBI" id="CHEBI:30616"/>
    </ligand>
</feature>
<keyword evidence="8 11" id="KW-0346">Stress response</keyword>
<evidence type="ECO:0000313" key="16">
    <source>
        <dbReference type="Proteomes" id="UP000666915"/>
    </source>
</evidence>
<dbReference type="SUPFAM" id="SSF54211">
    <property type="entry name" value="Ribosomal protein S5 domain 2-like"/>
    <property type="match status" value="1"/>
</dbReference>
<evidence type="ECO:0000256" key="1">
    <source>
        <dbReference type="ARBA" id="ARBA00022723"/>
    </source>
</evidence>
<comment type="function">
    <text evidence="13">DNA-dependent ATPase involved in processing of recombination intermediates, plays a role in repairing DNA breaks. Stimulates the branch migration of RecA-mediated strand transfer reactions, allowing the 3' invading strand to extend heteroduplex DNA faster. Binds ssDNA in the presence of ADP but not other nucleotides, has ATPase activity that is stimulated by ssDNA and various branched DNA structures, but inhibited by SSB. Does not have RecA's homology-searching function.</text>
</comment>
<dbReference type="HAMAP" id="MF_01498">
    <property type="entry name" value="RadA_bact"/>
    <property type="match status" value="1"/>
</dbReference>
<dbReference type="InterPro" id="IPR014721">
    <property type="entry name" value="Ribsml_uS5_D2-typ_fold_subgr"/>
</dbReference>
<feature type="region of interest" description="Lon-protease-like" evidence="11">
    <location>
        <begin position="364"/>
        <end position="481"/>
    </location>
</feature>
<dbReference type="InterPro" id="IPR027417">
    <property type="entry name" value="P-loop_NTPase"/>
</dbReference>
<dbReference type="PRINTS" id="PR01874">
    <property type="entry name" value="DNAREPAIRADA"/>
</dbReference>
<dbReference type="SUPFAM" id="SSF52540">
    <property type="entry name" value="P-loop containing nucleoside triphosphate hydrolases"/>
    <property type="match status" value="1"/>
</dbReference>
<comment type="domain">
    <text evidence="11">The middle region has homology to RecA with ATPase motifs including the RadA KNRFG motif, while the C-terminus is homologous to Lon protease.</text>
</comment>
<evidence type="ECO:0000256" key="11">
    <source>
        <dbReference type="HAMAP-Rule" id="MF_01498"/>
    </source>
</evidence>
<dbReference type="Pfam" id="PF13481">
    <property type="entry name" value="AAA_25"/>
    <property type="match status" value="1"/>
</dbReference>
<evidence type="ECO:0000256" key="3">
    <source>
        <dbReference type="ARBA" id="ARBA00022763"/>
    </source>
</evidence>
<evidence type="ECO:0000256" key="5">
    <source>
        <dbReference type="ARBA" id="ARBA00022801"/>
    </source>
</evidence>